<dbReference type="SMART" id="SM00387">
    <property type="entry name" value="HATPase_c"/>
    <property type="match status" value="1"/>
</dbReference>
<dbReference type="Pfam" id="PF00672">
    <property type="entry name" value="HAMP"/>
    <property type="match status" value="1"/>
</dbReference>
<dbReference type="GO" id="GO:0016301">
    <property type="term" value="F:kinase activity"/>
    <property type="evidence" value="ECO:0007669"/>
    <property type="project" value="UniProtKB-KW"/>
</dbReference>
<dbReference type="InterPro" id="IPR004358">
    <property type="entry name" value="Sig_transdc_His_kin-like_C"/>
</dbReference>
<feature type="domain" description="Histidine kinase" evidence="18">
    <location>
        <begin position="237"/>
        <end position="452"/>
    </location>
</feature>
<dbReference type="CDD" id="cd00075">
    <property type="entry name" value="HATPase"/>
    <property type="match status" value="1"/>
</dbReference>
<dbReference type="PROSITE" id="PS50109">
    <property type="entry name" value="HIS_KIN"/>
    <property type="match status" value="1"/>
</dbReference>
<dbReference type="SUPFAM" id="SSF158472">
    <property type="entry name" value="HAMP domain-like"/>
    <property type="match status" value="1"/>
</dbReference>
<comment type="function">
    <text evidence="15">Member of the two-component regulatory system HssS/HssR involved in intracellular heme homeostasis and tempering of staphylococcal virulence. HssS functions as a heme sensor histidine kinase which is autophosphorylated at a histidine residue and transfers its phosphate group to an aspartate residue of HssR. HssR/HssS activates the expression of hrtAB, an efflux pump, in response to extracellular heme, hemin, hemoglobin or blood.</text>
</comment>
<evidence type="ECO:0000256" key="15">
    <source>
        <dbReference type="ARBA" id="ARBA00037219"/>
    </source>
</evidence>
<evidence type="ECO:0000256" key="8">
    <source>
        <dbReference type="ARBA" id="ARBA00022741"/>
    </source>
</evidence>
<evidence type="ECO:0000256" key="14">
    <source>
        <dbReference type="ARBA" id="ARBA00023136"/>
    </source>
</evidence>
<dbReference type="EMBL" id="JAJNBZ010000004">
    <property type="protein sequence ID" value="MCE5169184.1"/>
    <property type="molecule type" value="Genomic_DNA"/>
</dbReference>
<evidence type="ECO:0000256" key="6">
    <source>
        <dbReference type="ARBA" id="ARBA00022679"/>
    </source>
</evidence>
<keyword evidence="11 17" id="KW-1133">Transmembrane helix</keyword>
<dbReference type="Pfam" id="PF02518">
    <property type="entry name" value="HATPase_c"/>
    <property type="match status" value="1"/>
</dbReference>
<organism evidence="20 21">
    <name type="scientific">Paenibacillus profundus</name>
    <dbReference type="NCBI Taxonomy" id="1173085"/>
    <lineage>
        <taxon>Bacteria</taxon>
        <taxon>Bacillati</taxon>
        <taxon>Bacillota</taxon>
        <taxon>Bacilli</taxon>
        <taxon>Bacillales</taxon>
        <taxon>Paenibacillaceae</taxon>
        <taxon>Paenibacillus</taxon>
    </lineage>
</organism>
<dbReference type="InterPro" id="IPR036097">
    <property type="entry name" value="HisK_dim/P_sf"/>
</dbReference>
<reference evidence="20 21" key="1">
    <citation type="submission" date="2021-11" db="EMBL/GenBank/DDBJ databases">
        <title>Draft genome sequence of Paenibacillus profundus YoMME, a new Gram-positive bacteria with exoelectrogenic properties.</title>
        <authorList>
            <person name="Hubenova Y."/>
            <person name="Hubenova E."/>
            <person name="Manasiev Y."/>
            <person name="Peykov S."/>
            <person name="Mitov M."/>
        </authorList>
    </citation>
    <scope>NUCLEOTIDE SEQUENCE [LARGE SCALE GENOMIC DNA]</scope>
    <source>
        <strain evidence="20 21">YoMME</strain>
    </source>
</reference>
<comment type="catalytic activity">
    <reaction evidence="1">
        <text>ATP + protein L-histidine = ADP + protein N-phospho-L-histidine.</text>
        <dbReference type="EC" id="2.7.13.3"/>
    </reaction>
</comment>
<feature type="transmembrane region" description="Helical" evidence="17">
    <location>
        <begin position="6"/>
        <end position="32"/>
    </location>
</feature>
<evidence type="ECO:0000256" key="16">
    <source>
        <dbReference type="ARBA" id="ARBA00040841"/>
    </source>
</evidence>
<evidence type="ECO:0000313" key="20">
    <source>
        <dbReference type="EMBL" id="MCE5169184.1"/>
    </source>
</evidence>
<keyword evidence="6" id="KW-0808">Transferase</keyword>
<evidence type="ECO:0000256" key="10">
    <source>
        <dbReference type="ARBA" id="ARBA00022840"/>
    </source>
</evidence>
<dbReference type="InterPro" id="IPR003661">
    <property type="entry name" value="HisK_dim/P_dom"/>
</dbReference>
<dbReference type="CDD" id="cd00082">
    <property type="entry name" value="HisKA"/>
    <property type="match status" value="1"/>
</dbReference>
<dbReference type="EC" id="2.7.13.3" evidence="3"/>
<evidence type="ECO:0000256" key="3">
    <source>
        <dbReference type="ARBA" id="ARBA00012438"/>
    </source>
</evidence>
<dbReference type="RefSeq" id="WP_233696252.1">
    <property type="nucleotide sequence ID" value="NZ_JAJNBZ010000004.1"/>
</dbReference>
<evidence type="ECO:0000256" key="12">
    <source>
        <dbReference type="ARBA" id="ARBA00023012"/>
    </source>
</evidence>
<keyword evidence="5" id="KW-0597">Phosphoprotein</keyword>
<dbReference type="Gene3D" id="1.10.287.130">
    <property type="match status" value="1"/>
</dbReference>
<evidence type="ECO:0000256" key="5">
    <source>
        <dbReference type="ARBA" id="ARBA00022553"/>
    </source>
</evidence>
<evidence type="ECO:0000256" key="7">
    <source>
        <dbReference type="ARBA" id="ARBA00022692"/>
    </source>
</evidence>
<dbReference type="PANTHER" id="PTHR45528">
    <property type="entry name" value="SENSOR HISTIDINE KINASE CPXA"/>
    <property type="match status" value="1"/>
</dbReference>
<evidence type="ECO:0000259" key="19">
    <source>
        <dbReference type="PROSITE" id="PS50885"/>
    </source>
</evidence>
<keyword evidence="4" id="KW-1003">Cell membrane</keyword>
<accession>A0ABS8YD78</accession>
<keyword evidence="9 20" id="KW-0418">Kinase</keyword>
<keyword evidence="21" id="KW-1185">Reference proteome</keyword>
<dbReference type="PANTHER" id="PTHR45528:SF11">
    <property type="entry name" value="HISTIDINE KINASE"/>
    <property type="match status" value="1"/>
</dbReference>
<dbReference type="Pfam" id="PF00512">
    <property type="entry name" value="HisKA"/>
    <property type="match status" value="1"/>
</dbReference>
<proteinExistence type="predicted"/>
<protein>
    <recommendedName>
        <fullName evidence="16">Heme sensor protein HssS</fullName>
        <ecNumber evidence="3">2.7.13.3</ecNumber>
    </recommendedName>
</protein>
<evidence type="ECO:0000313" key="21">
    <source>
        <dbReference type="Proteomes" id="UP001199916"/>
    </source>
</evidence>
<feature type="domain" description="HAMP" evidence="19">
    <location>
        <begin position="177"/>
        <end position="229"/>
    </location>
</feature>
<dbReference type="SUPFAM" id="SSF55874">
    <property type="entry name" value="ATPase domain of HSP90 chaperone/DNA topoisomerase II/histidine kinase"/>
    <property type="match status" value="1"/>
</dbReference>
<gene>
    <name evidence="20" type="ORF">LQV63_07665</name>
</gene>
<dbReference type="PROSITE" id="PS50885">
    <property type="entry name" value="HAMP"/>
    <property type="match status" value="1"/>
</dbReference>
<sequence length="453" mass="50689">MIKTLYVRVVLTFMLALIVGVFAAFSVSGMLFQKEMEEVAFQDLSKLGQDLVRLRAGMPLSQFEQYLLSMHSLDTYQMQIFDSRGRTLLERGIDGRQMLHVEADRVKRVLTGEQVRIIADNDDSGPIIGLPIDIDGERQALFLQLSFGGSNVIGRFIIMVLIVVLAVGSLCFLVAARYIVLPVKKMTVATRRMAKGDFTTELRMKRKDEIGELAASFNYMAKELNQVEKMRQDFVSNVSHEIQSPLTSIFGFAKALKNNVVPEPQRERYLQIIMTESERLSRVSDNLLQLASLESEHHPVNMRAYSLDEQIRKVIVACEPQWQAKSLQMDLQLEAVTIIADEDMLSLVWMNLIGNSMKFTPDNGTITIVLSRQSKGIEVVISDNGIGIPEEDLNRVFDRFYKADRSRRRDGNGSGLGLAIVNKVMSLHNGTVALASVSGQGTKVTVTLPLIKG</sequence>
<evidence type="ECO:0000259" key="18">
    <source>
        <dbReference type="PROSITE" id="PS50109"/>
    </source>
</evidence>
<keyword evidence="12" id="KW-0902">Two-component regulatory system</keyword>
<keyword evidence="10" id="KW-0067">ATP-binding</keyword>
<evidence type="ECO:0000256" key="2">
    <source>
        <dbReference type="ARBA" id="ARBA00004651"/>
    </source>
</evidence>
<dbReference type="Proteomes" id="UP001199916">
    <property type="component" value="Unassembled WGS sequence"/>
</dbReference>
<dbReference type="Gene3D" id="6.10.340.10">
    <property type="match status" value="1"/>
</dbReference>
<evidence type="ECO:0000256" key="17">
    <source>
        <dbReference type="SAM" id="Phobius"/>
    </source>
</evidence>
<name>A0ABS8YD78_9BACL</name>
<dbReference type="InterPro" id="IPR003660">
    <property type="entry name" value="HAMP_dom"/>
</dbReference>
<dbReference type="Gene3D" id="3.30.565.10">
    <property type="entry name" value="Histidine kinase-like ATPase, C-terminal domain"/>
    <property type="match status" value="1"/>
</dbReference>
<keyword evidence="14 17" id="KW-0472">Membrane</keyword>
<keyword evidence="7 17" id="KW-0812">Transmembrane</keyword>
<evidence type="ECO:0000256" key="11">
    <source>
        <dbReference type="ARBA" id="ARBA00022989"/>
    </source>
</evidence>
<dbReference type="CDD" id="cd06225">
    <property type="entry name" value="HAMP"/>
    <property type="match status" value="1"/>
</dbReference>
<dbReference type="InterPro" id="IPR036890">
    <property type="entry name" value="HATPase_C_sf"/>
</dbReference>
<dbReference type="SMART" id="SM00388">
    <property type="entry name" value="HisKA"/>
    <property type="match status" value="1"/>
</dbReference>
<comment type="subcellular location">
    <subcellularLocation>
        <location evidence="2">Cell membrane</location>
        <topology evidence="2">Multi-pass membrane protein</topology>
    </subcellularLocation>
</comment>
<feature type="transmembrane region" description="Helical" evidence="17">
    <location>
        <begin position="156"/>
        <end position="180"/>
    </location>
</feature>
<dbReference type="SUPFAM" id="SSF47384">
    <property type="entry name" value="Homodimeric domain of signal transducing histidine kinase"/>
    <property type="match status" value="1"/>
</dbReference>
<dbReference type="InterPro" id="IPR003594">
    <property type="entry name" value="HATPase_dom"/>
</dbReference>
<dbReference type="PRINTS" id="PR00344">
    <property type="entry name" value="BCTRLSENSOR"/>
</dbReference>
<dbReference type="InterPro" id="IPR050398">
    <property type="entry name" value="HssS/ArlS-like"/>
</dbReference>
<evidence type="ECO:0000256" key="1">
    <source>
        <dbReference type="ARBA" id="ARBA00000085"/>
    </source>
</evidence>
<keyword evidence="8" id="KW-0547">Nucleotide-binding</keyword>
<comment type="caution">
    <text evidence="20">The sequence shown here is derived from an EMBL/GenBank/DDBJ whole genome shotgun (WGS) entry which is preliminary data.</text>
</comment>
<dbReference type="InterPro" id="IPR005467">
    <property type="entry name" value="His_kinase_dom"/>
</dbReference>
<evidence type="ECO:0000256" key="4">
    <source>
        <dbReference type="ARBA" id="ARBA00022475"/>
    </source>
</evidence>
<evidence type="ECO:0000256" key="13">
    <source>
        <dbReference type="ARBA" id="ARBA00023026"/>
    </source>
</evidence>
<dbReference type="SMART" id="SM00304">
    <property type="entry name" value="HAMP"/>
    <property type="match status" value="1"/>
</dbReference>
<keyword evidence="13" id="KW-0843">Virulence</keyword>
<evidence type="ECO:0000256" key="9">
    <source>
        <dbReference type="ARBA" id="ARBA00022777"/>
    </source>
</evidence>